<name>A0A285X213_9FLAO</name>
<dbReference type="AlphaFoldDB" id="A0A285X213"/>
<dbReference type="EMBL" id="OCMF01000001">
    <property type="protein sequence ID" value="SOC79352.1"/>
    <property type="molecule type" value="Genomic_DNA"/>
</dbReference>
<dbReference type="Proteomes" id="UP000219193">
    <property type="component" value="Unassembled WGS sequence"/>
</dbReference>
<dbReference type="Pfam" id="PF20365">
    <property type="entry name" value="DUF6660"/>
    <property type="match status" value="1"/>
</dbReference>
<dbReference type="OrthoDB" id="997115at2"/>
<dbReference type="InterPro" id="IPR046601">
    <property type="entry name" value="DUF6660"/>
</dbReference>
<accession>A0A285X213</accession>
<reference evidence="2" key="1">
    <citation type="submission" date="2017-09" db="EMBL/GenBank/DDBJ databases">
        <authorList>
            <person name="Varghese N."/>
            <person name="Submissions S."/>
        </authorList>
    </citation>
    <scope>NUCLEOTIDE SEQUENCE [LARGE SCALE GENOMIC DNA]</scope>
    <source>
        <strain evidence="2">CGMCC 1.12641</strain>
    </source>
</reference>
<proteinExistence type="predicted"/>
<evidence type="ECO:0000313" key="2">
    <source>
        <dbReference type="Proteomes" id="UP000219193"/>
    </source>
</evidence>
<dbReference type="RefSeq" id="WP_097055089.1">
    <property type="nucleotide sequence ID" value="NZ_OCMF01000001.1"/>
</dbReference>
<organism evidence="1 2">
    <name type="scientific">Salinimicrobium sediminis</name>
    <dbReference type="NCBI Taxonomy" id="1343891"/>
    <lineage>
        <taxon>Bacteria</taxon>
        <taxon>Pseudomonadati</taxon>
        <taxon>Bacteroidota</taxon>
        <taxon>Flavobacteriia</taxon>
        <taxon>Flavobacteriales</taxon>
        <taxon>Flavobacteriaceae</taxon>
        <taxon>Salinimicrobium</taxon>
    </lineage>
</organism>
<sequence length="106" mass="11933">MKFIAVILSVYFLGLNFIPCDDTAVSESQDTIFVSLEVDQDQQGDQHGTSDDCPPFCQCHCCHVHVVRFETSSFEVFEPKMPFLTPLFGESAGKEIAFSHFQPPRI</sequence>
<keyword evidence="2" id="KW-1185">Reference proteome</keyword>
<evidence type="ECO:0000313" key="1">
    <source>
        <dbReference type="EMBL" id="SOC79352.1"/>
    </source>
</evidence>
<protein>
    <submittedName>
        <fullName evidence="1">Uncharacterized protein</fullName>
    </submittedName>
</protein>
<gene>
    <name evidence="1" type="ORF">SAMN06296241_0874</name>
</gene>